<name>A0A941IW42_9BACT</name>
<reference evidence="1" key="2">
    <citation type="submission" date="2021-04" db="EMBL/GenBank/DDBJ databases">
        <authorList>
            <person name="Zhang T."/>
            <person name="Zhang Y."/>
            <person name="Lu D."/>
            <person name="Zuo D."/>
            <person name="Du Z."/>
        </authorList>
    </citation>
    <scope>NUCLEOTIDE SEQUENCE</scope>
    <source>
        <strain evidence="1">JR1</strain>
    </source>
</reference>
<evidence type="ECO:0000313" key="2">
    <source>
        <dbReference type="Proteomes" id="UP000679220"/>
    </source>
</evidence>
<gene>
    <name evidence="1" type="ORF">KDU71_08015</name>
</gene>
<evidence type="ECO:0008006" key="3">
    <source>
        <dbReference type="Google" id="ProtNLM"/>
    </source>
</evidence>
<protein>
    <recommendedName>
        <fullName evidence="3">RHS repeat protein</fullName>
    </recommendedName>
</protein>
<proteinExistence type="predicted"/>
<evidence type="ECO:0000313" key="1">
    <source>
        <dbReference type="EMBL" id="MBR8535501.1"/>
    </source>
</evidence>
<dbReference type="EMBL" id="JAGTAR010000009">
    <property type="protein sequence ID" value="MBR8535501.1"/>
    <property type="molecule type" value="Genomic_DNA"/>
</dbReference>
<dbReference type="RefSeq" id="WP_212189413.1">
    <property type="nucleotide sequence ID" value="NZ_JAGTAR010000009.1"/>
</dbReference>
<keyword evidence="2" id="KW-1185">Reference proteome</keyword>
<dbReference type="Proteomes" id="UP000679220">
    <property type="component" value="Unassembled WGS sequence"/>
</dbReference>
<organism evidence="1 2">
    <name type="scientific">Carboxylicivirga sediminis</name>
    <dbReference type="NCBI Taxonomy" id="2006564"/>
    <lineage>
        <taxon>Bacteria</taxon>
        <taxon>Pseudomonadati</taxon>
        <taxon>Bacteroidota</taxon>
        <taxon>Bacteroidia</taxon>
        <taxon>Marinilabiliales</taxon>
        <taxon>Marinilabiliaceae</taxon>
        <taxon>Carboxylicivirga</taxon>
    </lineage>
</organism>
<dbReference type="Gene3D" id="2.180.10.10">
    <property type="entry name" value="RHS repeat-associated core"/>
    <property type="match status" value="1"/>
</dbReference>
<dbReference type="AlphaFoldDB" id="A0A941IW42"/>
<comment type="caution">
    <text evidence="1">The sequence shown here is derived from an EMBL/GenBank/DDBJ whole genome shotgun (WGS) entry which is preliminary data.</text>
</comment>
<sequence length="266" mass="31577">MENWTTTKIELDTDKKEMNKYLFKSFTIDAHGNMLNETEYDSNNNVLYKRVCRYFDTGEVTEFIEYDPFNELLERHLYTRNDNGEIDKVEFEFEEGRKTIKTFAFTDIGNADKATITDENGDVTGYEIYQLDELGRVVAEIELDADNNEISRYEKTYQEDEKLLYEKLFRDDQLCNGEHFEYDNNGNLIKKTQRDYINNNEVIDTYTYDSNNNMLLNCSHQNGTLVFENKCAYNEYNQLISEELFQIDIWTGHIICHEKLIHEKAK</sequence>
<reference evidence="1" key="1">
    <citation type="journal article" date="2018" name="Int. J. Syst. Evol. Microbiol.">
        <title>Carboxylicivirga sediminis sp. nov., isolated from coastal sediment.</title>
        <authorList>
            <person name="Wang F.Q."/>
            <person name="Ren L.H."/>
            <person name="Zou R.J."/>
            <person name="Sun Y.Z."/>
            <person name="Liu X.J."/>
            <person name="Jiang F."/>
            <person name="Liu L.J."/>
        </authorList>
    </citation>
    <scope>NUCLEOTIDE SEQUENCE</scope>
    <source>
        <strain evidence="1">JR1</strain>
    </source>
</reference>
<accession>A0A941IW42</accession>